<feature type="transmembrane region" description="Helical" evidence="1">
    <location>
        <begin position="151"/>
        <end position="169"/>
    </location>
</feature>
<evidence type="ECO:0000313" key="3">
    <source>
        <dbReference type="Proteomes" id="UP000002008"/>
    </source>
</evidence>
<dbReference type="HOGENOM" id="CLU_1618286_0_0_0"/>
<feature type="transmembrane region" description="Helical" evidence="1">
    <location>
        <begin position="64"/>
        <end position="87"/>
    </location>
</feature>
<feature type="transmembrane region" description="Helical" evidence="1">
    <location>
        <begin position="20"/>
        <end position="52"/>
    </location>
</feature>
<keyword evidence="1" id="KW-0812">Transmembrane</keyword>
<reference evidence="3" key="1">
    <citation type="journal article" date="2011" name="BMC Genomics">
        <title>Complete genome sequence of the filamentous anoxygenic phototrophic bacterium Chloroflexus aurantiacus.</title>
        <authorList>
            <person name="Tang K.H."/>
            <person name="Barry K."/>
            <person name="Chertkov O."/>
            <person name="Dalin E."/>
            <person name="Han C.S."/>
            <person name="Hauser L.J."/>
            <person name="Honchak B.M."/>
            <person name="Karbach L.E."/>
            <person name="Land M.L."/>
            <person name="Lapidus A."/>
            <person name="Larimer F.W."/>
            <person name="Mikhailova N."/>
            <person name="Pitluck S."/>
            <person name="Pierson B.K."/>
            <person name="Blankenship R.E."/>
        </authorList>
    </citation>
    <scope>NUCLEOTIDE SEQUENCE [LARGE SCALE GENOMIC DNA]</scope>
    <source>
        <strain evidence="3">ATCC 29366 / DSM 635 / J-10-fl</strain>
    </source>
</reference>
<gene>
    <name evidence="2" type="ordered locus">Caur_0681</name>
</gene>
<sequence>MTTETSVTETTTTKHGDRATIGLALIAIGVVLLLGNVIDTGLLILPALAIIFTAVGIRTRCSGWFIPAGILGGIGLGAILTDVLPLAEEAESGVFLLSFAVGWAAIPLLSALFANERVWWPFIPGGIMAAIGSLLIIGESGVTLLEVIFNQAGWVWPLVLIVIGLGLIWRRQAD</sequence>
<feature type="transmembrane region" description="Helical" evidence="1">
    <location>
        <begin position="93"/>
        <end position="114"/>
    </location>
</feature>
<dbReference type="AlphaFoldDB" id="A9WFI3"/>
<organism evidence="2 3">
    <name type="scientific">Chloroflexus aurantiacus (strain ATCC 29366 / DSM 635 / J-10-fl)</name>
    <dbReference type="NCBI Taxonomy" id="324602"/>
    <lineage>
        <taxon>Bacteria</taxon>
        <taxon>Bacillati</taxon>
        <taxon>Chloroflexota</taxon>
        <taxon>Chloroflexia</taxon>
        <taxon>Chloroflexales</taxon>
        <taxon>Chloroflexineae</taxon>
        <taxon>Chloroflexaceae</taxon>
        <taxon>Chloroflexus</taxon>
    </lineage>
</organism>
<accession>A9WFI3</accession>
<evidence type="ECO:0000313" key="2">
    <source>
        <dbReference type="EMBL" id="ABY33921.1"/>
    </source>
</evidence>
<evidence type="ECO:0008006" key="4">
    <source>
        <dbReference type="Google" id="ProtNLM"/>
    </source>
</evidence>
<proteinExistence type="predicted"/>
<protein>
    <recommendedName>
        <fullName evidence="4">DUF5668 domain-containing protein</fullName>
    </recommendedName>
</protein>
<dbReference type="Proteomes" id="UP000002008">
    <property type="component" value="Chromosome"/>
</dbReference>
<dbReference type="InParanoid" id="A9WFI3"/>
<dbReference type="PATRIC" id="fig|324602.8.peg.777"/>
<dbReference type="KEGG" id="cau:Caur_0681"/>
<name>A9WFI3_CHLAA</name>
<feature type="transmembrane region" description="Helical" evidence="1">
    <location>
        <begin position="126"/>
        <end position="145"/>
    </location>
</feature>
<dbReference type="EnsemblBacteria" id="ABY33921">
    <property type="protein sequence ID" value="ABY33921"/>
    <property type="gene ID" value="Caur_0681"/>
</dbReference>
<keyword evidence="1" id="KW-1133">Transmembrane helix</keyword>
<evidence type="ECO:0000256" key="1">
    <source>
        <dbReference type="SAM" id="Phobius"/>
    </source>
</evidence>
<keyword evidence="3" id="KW-1185">Reference proteome</keyword>
<keyword evidence="1" id="KW-0472">Membrane</keyword>
<dbReference type="EMBL" id="CP000909">
    <property type="protein sequence ID" value="ABY33921.1"/>
    <property type="molecule type" value="Genomic_DNA"/>
</dbReference>
<dbReference type="RefSeq" id="WP_012256577.1">
    <property type="nucleotide sequence ID" value="NC_010175.1"/>
</dbReference>